<dbReference type="NCBIfam" id="NF008441">
    <property type="entry name" value="PRK11285.1"/>
    <property type="match status" value="1"/>
</dbReference>
<dbReference type="InterPro" id="IPR001851">
    <property type="entry name" value="ABC_transp_permease"/>
</dbReference>
<keyword evidence="4 6" id="KW-1133">Transmembrane helix</keyword>
<evidence type="ECO:0000256" key="3">
    <source>
        <dbReference type="ARBA" id="ARBA00022692"/>
    </source>
</evidence>
<protein>
    <submittedName>
        <fullName evidence="7">L-arabinose ABC transporter permease AraH</fullName>
    </submittedName>
</protein>
<dbReference type="PANTHER" id="PTHR32196">
    <property type="entry name" value="ABC TRANSPORTER PERMEASE PROTEIN YPHD-RELATED-RELATED"/>
    <property type="match status" value="1"/>
</dbReference>
<accession>A0ABZ0WJQ5</accession>
<dbReference type="Proteomes" id="UP001325479">
    <property type="component" value="Chromosome"/>
</dbReference>
<dbReference type="CDD" id="cd06579">
    <property type="entry name" value="TM_PBP1_transp_AraH_like"/>
    <property type="match status" value="1"/>
</dbReference>
<name>A0ABZ0WJQ5_9BURK</name>
<comment type="subcellular location">
    <subcellularLocation>
        <location evidence="1">Cell membrane</location>
        <topology evidence="1">Multi-pass membrane protein</topology>
    </subcellularLocation>
</comment>
<feature type="transmembrane region" description="Helical" evidence="6">
    <location>
        <begin position="237"/>
        <end position="257"/>
    </location>
</feature>
<evidence type="ECO:0000313" key="7">
    <source>
        <dbReference type="EMBL" id="WQD77585.1"/>
    </source>
</evidence>
<evidence type="ECO:0000256" key="5">
    <source>
        <dbReference type="ARBA" id="ARBA00023136"/>
    </source>
</evidence>
<sequence>MSQAMQPQGTSSVTEPAADAVADAAGPITPRKARTWDVINKSGIVVVFVVLFAVLSATVPDFLTTRNIQGLLLSVTLIGSIAVTMMFVLALGEVDLSVASIVAFSGVVASTVITQSHSVLLGIAAGVLAGGAVGLVNGVLIARFKINSLIATLAMMEAVRGLAFLTSNGDAVMISEERFFDLGGGSFLGISFPIWSNIIGFVVFGFLLKKTVFGKNVLAVGGNSEAALLAGLPVTRIKIVVFVLQGLVTGFAGVMLASRMSLGDPKTSVGLELGVISACVLGGVSLTGGVATISGVLVGVLIMGAVQDAMSLMNVPTFYQYLIRGGILLLAVLFDQFRRSRRAV</sequence>
<feature type="transmembrane region" description="Helical" evidence="6">
    <location>
        <begin position="318"/>
        <end position="334"/>
    </location>
</feature>
<proteinExistence type="predicted"/>
<feature type="transmembrane region" description="Helical" evidence="6">
    <location>
        <begin position="70"/>
        <end position="90"/>
    </location>
</feature>
<dbReference type="PANTHER" id="PTHR32196:SF37">
    <property type="entry name" value="L-ARABINOSE TRANSPORT SYSTEM PERMEASE PROTEIN ARAH"/>
    <property type="match status" value="1"/>
</dbReference>
<keyword evidence="2" id="KW-1003">Cell membrane</keyword>
<evidence type="ECO:0000313" key="8">
    <source>
        <dbReference type="Proteomes" id="UP001325479"/>
    </source>
</evidence>
<evidence type="ECO:0000256" key="4">
    <source>
        <dbReference type="ARBA" id="ARBA00022989"/>
    </source>
</evidence>
<evidence type="ECO:0000256" key="1">
    <source>
        <dbReference type="ARBA" id="ARBA00004651"/>
    </source>
</evidence>
<feature type="transmembrane region" description="Helical" evidence="6">
    <location>
        <begin position="44"/>
        <end position="63"/>
    </location>
</feature>
<keyword evidence="8" id="KW-1185">Reference proteome</keyword>
<feature type="transmembrane region" description="Helical" evidence="6">
    <location>
        <begin position="96"/>
        <end position="113"/>
    </location>
</feature>
<feature type="transmembrane region" description="Helical" evidence="6">
    <location>
        <begin position="187"/>
        <end position="208"/>
    </location>
</feature>
<keyword evidence="3 6" id="KW-0812">Transmembrane</keyword>
<feature type="transmembrane region" description="Helical" evidence="6">
    <location>
        <begin position="120"/>
        <end position="142"/>
    </location>
</feature>
<keyword evidence="5 6" id="KW-0472">Membrane</keyword>
<gene>
    <name evidence="7" type="primary">araH</name>
    <name evidence="7" type="ORF">U0042_26645</name>
</gene>
<evidence type="ECO:0000256" key="2">
    <source>
        <dbReference type="ARBA" id="ARBA00022475"/>
    </source>
</evidence>
<reference evidence="7 8" key="1">
    <citation type="submission" date="2023-12" db="EMBL/GenBank/DDBJ databases">
        <title>Genome sequencing and assembly of bacterial species from a model synthetic community.</title>
        <authorList>
            <person name="Hogle S.L."/>
        </authorList>
    </citation>
    <scope>NUCLEOTIDE SEQUENCE [LARGE SCALE GENOMIC DNA]</scope>
    <source>
        <strain evidence="7 8">HAMBI 2494</strain>
    </source>
</reference>
<dbReference type="Pfam" id="PF02653">
    <property type="entry name" value="BPD_transp_2"/>
    <property type="match status" value="1"/>
</dbReference>
<feature type="transmembrane region" description="Helical" evidence="6">
    <location>
        <begin position="278"/>
        <end position="306"/>
    </location>
</feature>
<dbReference type="EMBL" id="CP139965">
    <property type="protein sequence ID" value="WQD77585.1"/>
    <property type="molecule type" value="Genomic_DNA"/>
</dbReference>
<evidence type="ECO:0000256" key="6">
    <source>
        <dbReference type="SAM" id="Phobius"/>
    </source>
</evidence>
<organism evidence="7 8">
    <name type="scientific">Paraburkholderia kururiensis</name>
    <dbReference type="NCBI Taxonomy" id="984307"/>
    <lineage>
        <taxon>Bacteria</taxon>
        <taxon>Pseudomonadati</taxon>
        <taxon>Pseudomonadota</taxon>
        <taxon>Betaproteobacteria</taxon>
        <taxon>Burkholderiales</taxon>
        <taxon>Burkholderiaceae</taxon>
        <taxon>Paraburkholderia</taxon>
    </lineage>
</organism>
<dbReference type="RefSeq" id="WP_114811548.1">
    <property type="nucleotide sequence ID" value="NZ_CP139965.1"/>
</dbReference>